<dbReference type="EMBL" id="SZYD01000013">
    <property type="protein sequence ID" value="KAD4385684.1"/>
    <property type="molecule type" value="Genomic_DNA"/>
</dbReference>
<reference evidence="2 3" key="1">
    <citation type="submission" date="2019-05" db="EMBL/GenBank/DDBJ databases">
        <title>Mikania micrantha, genome provides insights into the molecular mechanism of rapid growth.</title>
        <authorList>
            <person name="Liu B."/>
        </authorList>
    </citation>
    <scope>NUCLEOTIDE SEQUENCE [LARGE SCALE GENOMIC DNA]</scope>
    <source>
        <strain evidence="2">NLD-2019</strain>
        <tissue evidence="2">Leaf</tissue>
    </source>
</reference>
<name>A0A5N6N622_9ASTR</name>
<dbReference type="AlphaFoldDB" id="A0A5N6N622"/>
<organism evidence="2 3">
    <name type="scientific">Mikania micrantha</name>
    <name type="common">bitter vine</name>
    <dbReference type="NCBI Taxonomy" id="192012"/>
    <lineage>
        <taxon>Eukaryota</taxon>
        <taxon>Viridiplantae</taxon>
        <taxon>Streptophyta</taxon>
        <taxon>Embryophyta</taxon>
        <taxon>Tracheophyta</taxon>
        <taxon>Spermatophyta</taxon>
        <taxon>Magnoliopsida</taxon>
        <taxon>eudicotyledons</taxon>
        <taxon>Gunneridae</taxon>
        <taxon>Pentapetalae</taxon>
        <taxon>asterids</taxon>
        <taxon>campanulids</taxon>
        <taxon>Asterales</taxon>
        <taxon>Asteraceae</taxon>
        <taxon>Asteroideae</taxon>
        <taxon>Heliantheae alliance</taxon>
        <taxon>Eupatorieae</taxon>
        <taxon>Mikania</taxon>
    </lineage>
</organism>
<comment type="caution">
    <text evidence="2">The sequence shown here is derived from an EMBL/GenBank/DDBJ whole genome shotgun (WGS) entry which is preliminary data.</text>
</comment>
<protein>
    <submittedName>
        <fullName evidence="2">Uncharacterized protein</fullName>
    </submittedName>
</protein>
<sequence length="296" mass="33661">MRRSDVKCRNCWAGESQSVFNACLTLAQKEAAGVCRWTLKQGHRYFKTETGWKDFREKRWTDGTRLWICSSWSINPSFVSPASGHLRIDLIGRRVRNEDSGLTAGIPIGLHQRKMELSNHGYKERSSHTPADVGWDKVANASHAQSWKLFDLRSNRSQRVSMTFLGPIRSSSSKRRKGYRLIEHLWALLFRSVLLLIIRKKVNQTGSVFTAMPFFSYDLSSWMKRALLNALHNSRVKKGSYSFDNIGRRRSDFLEGNELPRPFFYVQGLKCEPVDLGGNSTTSRPPGSAEGDGIAT</sequence>
<evidence type="ECO:0000313" key="2">
    <source>
        <dbReference type="EMBL" id="KAD4385684.1"/>
    </source>
</evidence>
<proteinExistence type="predicted"/>
<evidence type="ECO:0000256" key="1">
    <source>
        <dbReference type="SAM" id="MobiDB-lite"/>
    </source>
</evidence>
<accession>A0A5N6N622</accession>
<feature type="region of interest" description="Disordered" evidence="1">
    <location>
        <begin position="276"/>
        <end position="296"/>
    </location>
</feature>
<keyword evidence="3" id="KW-1185">Reference proteome</keyword>
<gene>
    <name evidence="2" type="ORF">E3N88_25853</name>
</gene>
<evidence type="ECO:0000313" key="3">
    <source>
        <dbReference type="Proteomes" id="UP000326396"/>
    </source>
</evidence>
<dbReference type="Proteomes" id="UP000326396">
    <property type="component" value="Linkage Group LG3"/>
</dbReference>